<dbReference type="EMBL" id="JXKD01000002">
    <property type="protein sequence ID" value="OJG11738.1"/>
    <property type="molecule type" value="Genomic_DNA"/>
</dbReference>
<evidence type="ECO:0000313" key="1">
    <source>
        <dbReference type="EMBL" id="OJG11738.1"/>
    </source>
</evidence>
<proteinExistence type="predicted"/>
<dbReference type="SUPFAM" id="SSF159888">
    <property type="entry name" value="YdhG-like"/>
    <property type="match status" value="1"/>
</dbReference>
<dbReference type="RefSeq" id="WP_071873913.1">
    <property type="nucleotide sequence ID" value="NZ_JBHSHF010000012.1"/>
</dbReference>
<reference evidence="1 2" key="1">
    <citation type="submission" date="2014-12" db="EMBL/GenBank/DDBJ databases">
        <title>Draft genome sequences of 29 type strains of Enterococci.</title>
        <authorList>
            <person name="Zhong Z."/>
            <person name="Sun Z."/>
            <person name="Liu W."/>
            <person name="Zhang W."/>
            <person name="Zhang H."/>
        </authorList>
    </citation>
    <scope>NUCLEOTIDE SEQUENCE [LARGE SCALE GENOMIC DNA]</scope>
    <source>
        <strain evidence="1 2">DSM 17690</strain>
    </source>
</reference>
<organism evidence="1 2">
    <name type="scientific">Enterococcus aquimarinus</name>
    <dbReference type="NCBI Taxonomy" id="328396"/>
    <lineage>
        <taxon>Bacteria</taxon>
        <taxon>Bacillati</taxon>
        <taxon>Bacillota</taxon>
        <taxon>Bacilli</taxon>
        <taxon>Lactobacillales</taxon>
        <taxon>Enterococcaceae</taxon>
        <taxon>Enterococcus</taxon>
    </lineage>
</organism>
<dbReference type="Proteomes" id="UP000182149">
    <property type="component" value="Unassembled WGS sequence"/>
</dbReference>
<dbReference type="AlphaFoldDB" id="A0A1L8QW56"/>
<evidence type="ECO:0008006" key="3">
    <source>
        <dbReference type="Google" id="ProtNLM"/>
    </source>
</evidence>
<comment type="caution">
    <text evidence="1">The sequence shown here is derived from an EMBL/GenBank/DDBJ whole genome shotgun (WGS) entry which is preliminary data.</text>
</comment>
<accession>A0A1L8QW56</accession>
<protein>
    <recommendedName>
        <fullName evidence="3">YdhG-like domain-containing protein</fullName>
    </recommendedName>
</protein>
<keyword evidence="2" id="KW-1185">Reference proteome</keyword>
<sequence length="139" mass="15345">MHVPAHSIEELIQASPHQALFETLDHWIQLTFPALDRRLIQSGTMTFIGYGELATATEGDVYDSLIALAPQKNYLSCYIVGEKAGAPILRSYQAHFAASTVGKVCLRLKNSHTIDFAILEAIIKDSIAWNESKKTNAKS</sequence>
<evidence type="ECO:0000313" key="2">
    <source>
        <dbReference type="Proteomes" id="UP000182149"/>
    </source>
</evidence>
<gene>
    <name evidence="1" type="ORF">RU93_GL000971</name>
</gene>
<name>A0A1L8QW56_9ENTE</name>
<dbReference type="OrthoDB" id="2185477at2"/>